<sequence>MKKYVVWSGWKLVGLSCIILGMWSGQGLAQTPAVVVQELEDRWLYFDEEYEAYVPWLGAAEQPTHTLSLELKADSLQPYQLRFVTTPELCLFVNQQLYKCYDRTDTLTVPLANLAKQFATSQLFLTFYHPQRVAGAIKAPQLILPKQAVAPPALETSEGPVLSFARRPVDRSFQDTLMLSLLVLCSLYVVAKNSAPRTFGAFLNFRKLFTASVYDYTPSSQRTWSGVIPLLILINSVAIGFILLSLQRFIPFQLADIPFFEGDYTLTGRFVRLSLIALFYYVFIYLTIHLLGWLFSIRQAADVHFYEFTRFTTLMCLLMILLILGDMQAHFLGQKFFVIGLAATALGFTLLRIIKMVVVLNKSLPYKKVYIFSYLCATEFIPFFVVIKYLQVYTK</sequence>
<dbReference type="EMBL" id="FNFO01000008">
    <property type="protein sequence ID" value="SDL75607.1"/>
    <property type="molecule type" value="Genomic_DNA"/>
</dbReference>
<dbReference type="STRING" id="1075417.SAMN05421823_10834"/>
<proteinExistence type="predicted"/>
<name>A0A1G9MNW9_9BACT</name>
<keyword evidence="1" id="KW-1133">Transmembrane helix</keyword>
<protein>
    <recommendedName>
        <fullName evidence="4">DUF4271 domain-containing protein</fullName>
    </recommendedName>
</protein>
<feature type="transmembrane region" description="Helical" evidence="1">
    <location>
        <begin position="369"/>
        <end position="390"/>
    </location>
</feature>
<reference evidence="2 3" key="1">
    <citation type="submission" date="2016-10" db="EMBL/GenBank/DDBJ databases">
        <authorList>
            <person name="de Groot N.N."/>
        </authorList>
    </citation>
    <scope>NUCLEOTIDE SEQUENCE [LARGE SCALE GENOMIC DNA]</scope>
    <source>
        <strain evidence="2 3">DSM 25186</strain>
    </source>
</reference>
<dbReference type="Proteomes" id="UP000198510">
    <property type="component" value="Unassembled WGS sequence"/>
</dbReference>
<evidence type="ECO:0000313" key="2">
    <source>
        <dbReference type="EMBL" id="SDL75607.1"/>
    </source>
</evidence>
<dbReference type="RefSeq" id="WP_176956113.1">
    <property type="nucleotide sequence ID" value="NZ_FNFO01000008.1"/>
</dbReference>
<dbReference type="AlphaFoldDB" id="A0A1G9MNW9"/>
<evidence type="ECO:0008006" key="4">
    <source>
        <dbReference type="Google" id="ProtNLM"/>
    </source>
</evidence>
<accession>A0A1G9MNW9</accession>
<keyword evidence="1" id="KW-0472">Membrane</keyword>
<keyword evidence="3" id="KW-1185">Reference proteome</keyword>
<feature type="transmembrane region" description="Helical" evidence="1">
    <location>
        <begin position="270"/>
        <end position="296"/>
    </location>
</feature>
<feature type="transmembrane region" description="Helical" evidence="1">
    <location>
        <begin position="227"/>
        <end position="250"/>
    </location>
</feature>
<feature type="transmembrane region" description="Helical" evidence="1">
    <location>
        <begin position="336"/>
        <end position="357"/>
    </location>
</feature>
<evidence type="ECO:0000313" key="3">
    <source>
        <dbReference type="Proteomes" id="UP000198510"/>
    </source>
</evidence>
<feature type="transmembrane region" description="Helical" evidence="1">
    <location>
        <begin position="308"/>
        <end position="324"/>
    </location>
</feature>
<dbReference type="InterPro" id="IPR025367">
    <property type="entry name" value="DUF4271"/>
</dbReference>
<dbReference type="Pfam" id="PF14093">
    <property type="entry name" value="DUF4271"/>
    <property type="match status" value="1"/>
</dbReference>
<organism evidence="2 3">
    <name type="scientific">Catalinimonas alkaloidigena</name>
    <dbReference type="NCBI Taxonomy" id="1075417"/>
    <lineage>
        <taxon>Bacteria</taxon>
        <taxon>Pseudomonadati</taxon>
        <taxon>Bacteroidota</taxon>
        <taxon>Cytophagia</taxon>
        <taxon>Cytophagales</taxon>
        <taxon>Catalimonadaceae</taxon>
        <taxon>Catalinimonas</taxon>
    </lineage>
</organism>
<keyword evidence="1" id="KW-0812">Transmembrane</keyword>
<gene>
    <name evidence="2" type="ORF">SAMN05421823_10834</name>
</gene>
<evidence type="ECO:0000256" key="1">
    <source>
        <dbReference type="SAM" id="Phobius"/>
    </source>
</evidence>